<evidence type="ECO:0000256" key="1">
    <source>
        <dbReference type="SAM" id="Phobius"/>
    </source>
</evidence>
<dbReference type="RefSeq" id="WP_395820186.1">
    <property type="nucleotide sequence ID" value="NZ_CP043494.1"/>
</dbReference>
<protein>
    <submittedName>
        <fullName evidence="2">Uncharacterized protein</fullName>
    </submittedName>
</protein>
<evidence type="ECO:0000313" key="3">
    <source>
        <dbReference type="Proteomes" id="UP001611383"/>
    </source>
</evidence>
<feature type="transmembrane region" description="Helical" evidence="1">
    <location>
        <begin position="253"/>
        <end position="275"/>
    </location>
</feature>
<sequence>MFSLVLALLVAQNPVPAERSDAKGLVVMVSRSEGLTPIESVALADRLSRALWEARLSVAVEPVDALSRLGERRTPESCQGKPECFARLGRELGVAAVVTIDSSKVFDDLPMRITVMETQEGRVLFKRSYTASALRPMEVDSAFQRASQDLAKTLSESEDTSIAEALRSSDAPRAPNLSPPAYPASDLAAFSQPTPLPVTITRIGAGAAAVTAVTFLVLGLVQASRLQEERAPGVSAWTHEEAMRLRSSANTRFALSGVFAGVSGALFATSFVLPWEPSPAK</sequence>
<proteinExistence type="predicted"/>
<feature type="transmembrane region" description="Helical" evidence="1">
    <location>
        <begin position="203"/>
        <end position="221"/>
    </location>
</feature>
<gene>
    <name evidence="2" type="ORF">F0U60_15880</name>
</gene>
<keyword evidence="1" id="KW-0812">Transmembrane</keyword>
<organism evidence="2 3">
    <name type="scientific">Archangium minus</name>
    <dbReference type="NCBI Taxonomy" id="83450"/>
    <lineage>
        <taxon>Bacteria</taxon>
        <taxon>Pseudomonadati</taxon>
        <taxon>Myxococcota</taxon>
        <taxon>Myxococcia</taxon>
        <taxon>Myxococcales</taxon>
        <taxon>Cystobacterineae</taxon>
        <taxon>Archangiaceae</taxon>
        <taxon>Archangium</taxon>
    </lineage>
</organism>
<accession>A0ABY9WNP3</accession>
<dbReference type="EMBL" id="CP043494">
    <property type="protein sequence ID" value="WNG45415.1"/>
    <property type="molecule type" value="Genomic_DNA"/>
</dbReference>
<keyword evidence="3" id="KW-1185">Reference proteome</keyword>
<dbReference type="Proteomes" id="UP001611383">
    <property type="component" value="Chromosome"/>
</dbReference>
<reference evidence="2 3" key="1">
    <citation type="submission" date="2019-08" db="EMBL/GenBank/DDBJ databases">
        <title>Archangium and Cystobacter genomes.</title>
        <authorList>
            <person name="Chen I.-C.K."/>
            <person name="Wielgoss S."/>
        </authorList>
    </citation>
    <scope>NUCLEOTIDE SEQUENCE [LARGE SCALE GENOMIC DNA]</scope>
    <source>
        <strain evidence="2 3">Cbm 6</strain>
    </source>
</reference>
<keyword evidence="1" id="KW-0472">Membrane</keyword>
<name>A0ABY9WNP3_9BACT</name>
<evidence type="ECO:0000313" key="2">
    <source>
        <dbReference type="EMBL" id="WNG45415.1"/>
    </source>
</evidence>
<keyword evidence="1" id="KW-1133">Transmembrane helix</keyword>